<keyword evidence="1" id="KW-0732">Signal</keyword>
<evidence type="ECO:0000313" key="2">
    <source>
        <dbReference type="EMBL" id="UOF02350.1"/>
    </source>
</evidence>
<feature type="signal peptide" evidence="1">
    <location>
        <begin position="1"/>
        <end position="26"/>
    </location>
</feature>
<organism evidence="2 3">
    <name type="scientific">Bdellovibrio reynosensis</name>
    <dbReference type="NCBI Taxonomy" id="2835041"/>
    <lineage>
        <taxon>Bacteria</taxon>
        <taxon>Pseudomonadati</taxon>
        <taxon>Bdellovibrionota</taxon>
        <taxon>Bdellovibrionia</taxon>
        <taxon>Bdellovibrionales</taxon>
        <taxon>Pseudobdellovibrionaceae</taxon>
        <taxon>Bdellovibrio</taxon>
    </lineage>
</organism>
<sequence>MFGSCVLNKTAAALLLTFLFPLLCWAQSQQATVVLDGALIYQDADFDSPVINTVKRGAVYSISKNKKGAFYKIRLKPGSLGWISDTDVQLGVVKLEKPKEAKKDKKDTRKKPFHATRYRGPVLDFINYTEDTLGSERAKFLTFYGFKFSGENTLFDGEIYTDASILFHFGAPGYYQDYTGKPADGYIFMANFLLQTVLPQSKTHLFYYGFGPMFRYSHFNIDVPDGTETITYSADDMTLGAVFDVGLAFRFGAFSLKTDARYYWERTKYYGYGLSLGYEF</sequence>
<gene>
    <name evidence="2" type="ORF">MNR06_05220</name>
</gene>
<dbReference type="RefSeq" id="WP_243539589.1">
    <property type="nucleotide sequence ID" value="NZ_CP093442.1"/>
</dbReference>
<dbReference type="EMBL" id="CP093442">
    <property type="protein sequence ID" value="UOF02350.1"/>
    <property type="molecule type" value="Genomic_DNA"/>
</dbReference>
<evidence type="ECO:0000313" key="3">
    <source>
        <dbReference type="Proteomes" id="UP000830116"/>
    </source>
</evidence>
<evidence type="ECO:0000256" key="1">
    <source>
        <dbReference type="SAM" id="SignalP"/>
    </source>
</evidence>
<feature type="chain" id="PRO_5047075706" evidence="1">
    <location>
        <begin position="27"/>
        <end position="280"/>
    </location>
</feature>
<proteinExistence type="predicted"/>
<keyword evidence="3" id="KW-1185">Reference proteome</keyword>
<name>A0ABY4CJD0_9BACT</name>
<accession>A0ABY4CJD0</accession>
<dbReference type="Proteomes" id="UP000830116">
    <property type="component" value="Chromosome"/>
</dbReference>
<reference evidence="2" key="1">
    <citation type="submission" date="2022-03" db="EMBL/GenBank/DDBJ databases">
        <title>Genome Identification and Characterization of new species Bdellovibrio reynosense LBG001 sp. nov. from a Mexico soil sample.</title>
        <authorList>
            <person name="Camilli A."/>
            <person name="Ajao Y."/>
            <person name="Guo X."/>
        </authorList>
    </citation>
    <scope>NUCLEOTIDE SEQUENCE</scope>
    <source>
        <strain evidence="2">LBG001</strain>
    </source>
</reference>
<protein>
    <submittedName>
        <fullName evidence="2">SH3 domain-containing protein</fullName>
    </submittedName>
</protein>
<dbReference type="Gene3D" id="2.30.30.40">
    <property type="entry name" value="SH3 Domains"/>
    <property type="match status" value="1"/>
</dbReference>